<proteinExistence type="predicted"/>
<dbReference type="InterPro" id="IPR032687">
    <property type="entry name" value="AraC-type_N"/>
</dbReference>
<keyword evidence="3" id="KW-0804">Transcription</keyword>
<evidence type="ECO:0000256" key="2">
    <source>
        <dbReference type="ARBA" id="ARBA00023125"/>
    </source>
</evidence>
<dbReference type="Pfam" id="PF12625">
    <property type="entry name" value="Arabinose_bd"/>
    <property type="match status" value="1"/>
</dbReference>
<dbReference type="GO" id="GO:0003700">
    <property type="term" value="F:DNA-binding transcription factor activity"/>
    <property type="evidence" value="ECO:0007669"/>
    <property type="project" value="InterPro"/>
</dbReference>
<feature type="domain" description="HTH araC/xylS-type" evidence="4">
    <location>
        <begin position="215"/>
        <end position="314"/>
    </location>
</feature>
<comment type="caution">
    <text evidence="5">The sequence shown here is derived from an EMBL/GenBank/DDBJ whole genome shotgun (WGS) entry which is preliminary data.</text>
</comment>
<evidence type="ECO:0000259" key="4">
    <source>
        <dbReference type="PROSITE" id="PS01124"/>
    </source>
</evidence>
<keyword evidence="6" id="KW-1185">Reference proteome</keyword>
<dbReference type="PANTHER" id="PTHR47894:SF1">
    <property type="entry name" value="HTH-TYPE TRANSCRIPTIONAL REGULATOR VQSM"/>
    <property type="match status" value="1"/>
</dbReference>
<evidence type="ECO:0000256" key="1">
    <source>
        <dbReference type="ARBA" id="ARBA00023015"/>
    </source>
</evidence>
<accession>A0A2P4UL60</accession>
<name>A0A2P4UL60_9ACTN</name>
<dbReference type="GO" id="GO:0000976">
    <property type="term" value="F:transcription cis-regulatory region binding"/>
    <property type="evidence" value="ECO:0007669"/>
    <property type="project" value="TreeGrafter"/>
</dbReference>
<gene>
    <name evidence="5" type="primary">virS</name>
    <name evidence="5" type="ORF">BTM25_01120</name>
</gene>
<dbReference type="PANTHER" id="PTHR47894">
    <property type="entry name" value="HTH-TYPE TRANSCRIPTIONAL REGULATOR GADX"/>
    <property type="match status" value="1"/>
</dbReference>
<keyword evidence="2" id="KW-0238">DNA-binding</keyword>
<evidence type="ECO:0000256" key="3">
    <source>
        <dbReference type="ARBA" id="ARBA00023163"/>
    </source>
</evidence>
<evidence type="ECO:0000313" key="6">
    <source>
        <dbReference type="Proteomes" id="UP000242367"/>
    </source>
</evidence>
<sequence length="319" mass="33211">MRATPLPSSAPPVELQLRAFADAHGVVPGSAGAADWLTPLWAALRAAGIARPGLAFAAWAETAMLGGLVPPILANSPDVAALLAGLQRFHPLLGRNELVVERAGAAATLTLRSPDGGAADPDTVDACFGVVCHVLARLTGGAARPDRVRLRRPEPADPAAHRAAFGPVAFGQPRDACDLGAGALAARIRQADPVVLAMLEPYAEQRLAAARAPWSATVESVMRRLSDSAPPRLPDVARALAVSPRTLQLRLRAEGLSYASLADAFRRDRALALLAATTLPVTAIAARLGFATPAAFTRAVRRWTGATPTAYRAGVTRGR</sequence>
<protein>
    <submittedName>
        <fullName evidence="5">HTH-type transcriptional regulator VirS</fullName>
    </submittedName>
</protein>
<organism evidence="5 6">
    <name type="scientific">Actinomadura rubteroloni</name>
    <dbReference type="NCBI Taxonomy" id="1926885"/>
    <lineage>
        <taxon>Bacteria</taxon>
        <taxon>Bacillati</taxon>
        <taxon>Actinomycetota</taxon>
        <taxon>Actinomycetes</taxon>
        <taxon>Streptosporangiales</taxon>
        <taxon>Thermomonosporaceae</taxon>
        <taxon>Actinomadura</taxon>
    </lineage>
</organism>
<dbReference type="PROSITE" id="PS01124">
    <property type="entry name" value="HTH_ARAC_FAMILY_2"/>
    <property type="match status" value="1"/>
</dbReference>
<dbReference type="EMBL" id="MTBP01000001">
    <property type="protein sequence ID" value="POM25729.1"/>
    <property type="molecule type" value="Genomic_DNA"/>
</dbReference>
<dbReference type="Pfam" id="PF12833">
    <property type="entry name" value="HTH_18"/>
    <property type="match status" value="1"/>
</dbReference>
<dbReference type="GO" id="GO:0005829">
    <property type="term" value="C:cytosol"/>
    <property type="evidence" value="ECO:0007669"/>
    <property type="project" value="TreeGrafter"/>
</dbReference>
<reference evidence="5 6" key="1">
    <citation type="journal article" date="2017" name="Chemistry">
        <title>Isolation, Biosynthesis and Chemical Modifications of Rubterolones A-F: Rare Tropolone Alkaloids from Actinomadura sp. 5-2.</title>
        <authorList>
            <person name="Guo H."/>
            <person name="Benndorf R."/>
            <person name="Leichnitz D."/>
            <person name="Klassen J.L."/>
            <person name="Vollmers J."/>
            <person name="Gorls H."/>
            <person name="Steinacker M."/>
            <person name="Weigel C."/>
            <person name="Dahse H.M."/>
            <person name="Kaster A.K."/>
            <person name="de Beer Z.W."/>
            <person name="Poulsen M."/>
            <person name="Beemelmanns C."/>
        </authorList>
    </citation>
    <scope>NUCLEOTIDE SEQUENCE [LARGE SCALE GENOMIC DNA]</scope>
    <source>
        <strain evidence="5 6">5-2</strain>
    </source>
</reference>
<dbReference type="AlphaFoldDB" id="A0A2P4UL60"/>
<keyword evidence="1" id="KW-0805">Transcription regulation</keyword>
<dbReference type="SMART" id="SM00342">
    <property type="entry name" value="HTH_ARAC"/>
    <property type="match status" value="1"/>
</dbReference>
<dbReference type="Proteomes" id="UP000242367">
    <property type="component" value="Unassembled WGS sequence"/>
</dbReference>
<evidence type="ECO:0000313" key="5">
    <source>
        <dbReference type="EMBL" id="POM25729.1"/>
    </source>
</evidence>
<dbReference type="InterPro" id="IPR018060">
    <property type="entry name" value="HTH_AraC"/>
</dbReference>
<dbReference type="Gene3D" id="1.10.10.60">
    <property type="entry name" value="Homeodomain-like"/>
    <property type="match status" value="1"/>
</dbReference>
<dbReference type="SUPFAM" id="SSF46689">
    <property type="entry name" value="Homeodomain-like"/>
    <property type="match status" value="1"/>
</dbReference>
<dbReference type="InterPro" id="IPR009057">
    <property type="entry name" value="Homeodomain-like_sf"/>
</dbReference>